<dbReference type="Proteomes" id="UP000429838">
    <property type="component" value="Unassembled WGS sequence"/>
</dbReference>
<name>A0A5C6JLF7_BACFG</name>
<proteinExistence type="predicted"/>
<dbReference type="Proteomes" id="UP000319026">
    <property type="component" value="Unassembled WGS sequence"/>
</dbReference>
<gene>
    <name evidence="1" type="ORF">F2Z25_17250</name>
    <name evidence="3" type="ORF">FSA03_05150</name>
    <name evidence="2" type="ORF">FSA06_10090</name>
</gene>
<comment type="caution">
    <text evidence="1">The sequence shown here is derived from an EMBL/GenBank/DDBJ whole genome shotgun (WGS) entry which is preliminary data.</text>
</comment>
<evidence type="ECO:0000313" key="4">
    <source>
        <dbReference type="Proteomes" id="UP000315444"/>
    </source>
</evidence>
<sequence length="78" mass="9239">MFHNREIILLLLFLVDKHRRLLSDFLKALYFCEKQTRMLLLSPLGVHCVVKTSGFLQYDKRKNEIETIFSTNPTNVLK</sequence>
<reference evidence="2 4" key="3">
    <citation type="submission" date="2019-07" db="EMBL/GenBank/DDBJ databases">
        <title>Genome sequencing of Bacteroides fragilis.</title>
        <authorList>
            <person name="Galasyn E.V."/>
            <person name="Ruoff K.L."/>
            <person name="Price C.E."/>
            <person name="Valls R.A."/>
            <person name="O'Toole G.A."/>
        </authorList>
    </citation>
    <scope>NUCLEOTIDE SEQUENCE [LARGE SCALE GENOMIC DNA]</scope>
    <source>
        <strain evidence="2 4">AD135F_1B</strain>
    </source>
</reference>
<dbReference type="EMBL" id="VWAQ01000015">
    <property type="protein sequence ID" value="KAA5205825.1"/>
    <property type="molecule type" value="Genomic_DNA"/>
</dbReference>
<evidence type="ECO:0000313" key="6">
    <source>
        <dbReference type="Proteomes" id="UP000429838"/>
    </source>
</evidence>
<dbReference type="Proteomes" id="UP000315444">
    <property type="component" value="Unassembled WGS sequence"/>
</dbReference>
<evidence type="ECO:0000313" key="5">
    <source>
        <dbReference type="Proteomes" id="UP000319026"/>
    </source>
</evidence>
<evidence type="ECO:0000313" key="3">
    <source>
        <dbReference type="EMBL" id="TWV51012.1"/>
    </source>
</evidence>
<dbReference type="EMBL" id="VOHT01000002">
    <property type="protein sequence ID" value="TWV51012.1"/>
    <property type="molecule type" value="Genomic_DNA"/>
</dbReference>
<organism evidence="1 6">
    <name type="scientific">Bacteroides fragilis</name>
    <dbReference type="NCBI Taxonomy" id="817"/>
    <lineage>
        <taxon>Bacteria</taxon>
        <taxon>Pseudomonadati</taxon>
        <taxon>Bacteroidota</taxon>
        <taxon>Bacteroidia</taxon>
        <taxon>Bacteroidales</taxon>
        <taxon>Bacteroidaceae</taxon>
        <taxon>Bacteroides</taxon>
    </lineage>
</organism>
<reference evidence="1 6" key="1">
    <citation type="journal article" date="2019" name="Nat. Med.">
        <title>A library of human gut bacterial isolates paired with longitudinal multiomics data enables mechanistic microbiome research.</title>
        <authorList>
            <person name="Poyet M."/>
            <person name="Groussin M."/>
            <person name="Gibbons S.M."/>
            <person name="Avila-Pacheco J."/>
            <person name="Jiang X."/>
            <person name="Kearney S.M."/>
            <person name="Perrotta A.R."/>
            <person name="Berdy B."/>
            <person name="Zhao S."/>
            <person name="Lieberman T.D."/>
            <person name="Swanson P.K."/>
            <person name="Smith M."/>
            <person name="Roesemann S."/>
            <person name="Alexander J.E."/>
            <person name="Rich S.A."/>
            <person name="Livny J."/>
            <person name="Vlamakis H."/>
            <person name="Clish C."/>
            <person name="Bullock K."/>
            <person name="Deik A."/>
            <person name="Scott J."/>
            <person name="Pierce K.A."/>
            <person name="Xavier R.J."/>
            <person name="Alm E.J."/>
        </authorList>
    </citation>
    <scope>NUCLEOTIDE SEQUENCE [LARGE SCALE GENOMIC DNA]</scope>
    <source>
        <strain evidence="1 6">BIOML-A1</strain>
    </source>
</reference>
<dbReference type="EMBL" id="VOHV01000004">
    <property type="protein sequence ID" value="TWV41393.1"/>
    <property type="molecule type" value="Genomic_DNA"/>
</dbReference>
<protein>
    <submittedName>
        <fullName evidence="1">Uncharacterized protein</fullName>
    </submittedName>
</protein>
<evidence type="ECO:0000313" key="1">
    <source>
        <dbReference type="EMBL" id="KAA5205825.1"/>
    </source>
</evidence>
<dbReference type="AlphaFoldDB" id="A0A5C6JLF7"/>
<reference evidence="3 5" key="2">
    <citation type="submission" date="2019-07" db="EMBL/GenBank/DDBJ databases">
        <title>Genome Sequencing of Bacteroides fragilis.</title>
        <authorList>
            <person name="Pinto K.M."/>
            <person name="Ruoff K.L."/>
            <person name="Price C.E."/>
            <person name="Valls R.A."/>
            <person name="O'Toole G.A."/>
        </authorList>
    </citation>
    <scope>NUCLEOTIDE SEQUENCE [LARGE SCALE GENOMIC DNA]</scope>
    <source>
        <strain evidence="3 5">AD135F_3B</strain>
    </source>
</reference>
<accession>A0A5C6JLF7</accession>
<evidence type="ECO:0000313" key="2">
    <source>
        <dbReference type="EMBL" id="TWV41393.1"/>
    </source>
</evidence>